<evidence type="ECO:0000256" key="12">
    <source>
        <dbReference type="HAMAP-Rule" id="MF_00418"/>
    </source>
</evidence>
<comment type="caution">
    <text evidence="16">The sequence shown here is derived from an EMBL/GenBank/DDBJ whole genome shotgun (WGS) entry which is preliminary data.</text>
</comment>
<comment type="similarity">
    <text evidence="3 12 13">Belongs to the DapA family.</text>
</comment>
<proteinExistence type="inferred from homology"/>
<evidence type="ECO:0000313" key="17">
    <source>
        <dbReference type="Proteomes" id="UP000886845"/>
    </source>
</evidence>
<evidence type="ECO:0000256" key="8">
    <source>
        <dbReference type="ARBA" id="ARBA00023154"/>
    </source>
</evidence>
<evidence type="ECO:0000256" key="15">
    <source>
        <dbReference type="PIRSR" id="PIRSR001365-2"/>
    </source>
</evidence>
<dbReference type="EMBL" id="DVOR01000138">
    <property type="protein sequence ID" value="HIV09318.1"/>
    <property type="molecule type" value="Genomic_DNA"/>
</dbReference>
<comment type="caution">
    <text evidence="12">Was originally thought to be a dihydrodipicolinate synthase (DHDPS), catalyzing the condensation of (S)-aspartate-beta-semialdehyde [(S)-ASA] and pyruvate to dihydrodipicolinate (DHDP). However, it was shown in E.coli that the product of the enzymatic reaction is not dihydrodipicolinate but in fact (4S)-4-hydroxy-2,3,4,5-tetrahydro-(2S)-dipicolinic acid (HTPA), and that the consecutive dehydration reaction leading to DHDP is not spontaneous but catalyzed by DapB.</text>
</comment>
<feature type="active site" description="Schiff-base intermediate with substrate" evidence="12 14">
    <location>
        <position position="162"/>
    </location>
</feature>
<dbReference type="SUPFAM" id="SSF51569">
    <property type="entry name" value="Aldolase"/>
    <property type="match status" value="1"/>
</dbReference>
<dbReference type="GO" id="GO:0005737">
    <property type="term" value="C:cytoplasm"/>
    <property type="evidence" value="ECO:0007669"/>
    <property type="project" value="UniProtKB-SubCell"/>
</dbReference>
<dbReference type="GO" id="GO:0008840">
    <property type="term" value="F:4-hydroxy-tetrahydrodipicolinate synthase activity"/>
    <property type="evidence" value="ECO:0007669"/>
    <property type="project" value="UniProtKB-UniRule"/>
</dbReference>
<evidence type="ECO:0000256" key="7">
    <source>
        <dbReference type="ARBA" id="ARBA00022915"/>
    </source>
</evidence>
<evidence type="ECO:0000256" key="14">
    <source>
        <dbReference type="PIRSR" id="PIRSR001365-1"/>
    </source>
</evidence>
<evidence type="ECO:0000256" key="5">
    <source>
        <dbReference type="ARBA" id="ARBA00022490"/>
    </source>
</evidence>
<comment type="subcellular location">
    <subcellularLocation>
        <location evidence="12">Cytoplasm</location>
    </subcellularLocation>
</comment>
<evidence type="ECO:0000256" key="1">
    <source>
        <dbReference type="ARBA" id="ARBA00003294"/>
    </source>
</evidence>
<evidence type="ECO:0000256" key="6">
    <source>
        <dbReference type="ARBA" id="ARBA00022605"/>
    </source>
</evidence>
<dbReference type="PRINTS" id="PR00146">
    <property type="entry name" value="DHPICSNTHASE"/>
</dbReference>
<dbReference type="AlphaFoldDB" id="A0A9D1NNC9"/>
<keyword evidence="6 12" id="KW-0028">Amino-acid biosynthesis</keyword>
<feature type="site" description="Part of a proton relay during catalysis" evidence="12">
    <location>
        <position position="109"/>
    </location>
</feature>
<dbReference type="HAMAP" id="MF_00418">
    <property type="entry name" value="DapA"/>
    <property type="match status" value="1"/>
</dbReference>
<dbReference type="Proteomes" id="UP000886845">
    <property type="component" value="Unassembled WGS sequence"/>
</dbReference>
<evidence type="ECO:0000256" key="11">
    <source>
        <dbReference type="ARBA" id="ARBA00047836"/>
    </source>
</evidence>
<sequence>MITLKGVYSALVTPFNDDGTVDYGALRALIQWQLEQGVAGVSPVGTTGESPTLSPADHLKVIEATVEAVAGKAQIIAGTGANSTEEAIHLTKEIVGLGVDASLQVTPYYNKPNAEGLYRHFAAVADLGVPVVLYNVPGRSAKEIPLPVVERLAKHPNVCAIKEAGGSVDRVSAIRQVAPGLTILSGDDALTLPMIAVGAQGVISVASNVIPAEMSRMVRLALEGDFAGARALHETWYPLFRDLFCDTNPIPVKAALAMMGKIRPVYRLPLCEPDAHCTALLRDCLTRLGLIK</sequence>
<dbReference type="PANTHER" id="PTHR12128:SF66">
    <property type="entry name" value="4-HYDROXY-2-OXOGLUTARATE ALDOLASE, MITOCHONDRIAL"/>
    <property type="match status" value="1"/>
</dbReference>
<dbReference type="PIRSF" id="PIRSF001365">
    <property type="entry name" value="DHDPS"/>
    <property type="match status" value="1"/>
</dbReference>
<evidence type="ECO:0000256" key="10">
    <source>
        <dbReference type="ARBA" id="ARBA00023270"/>
    </source>
</evidence>
<comment type="subunit">
    <text evidence="12">Homotetramer; dimer of dimers.</text>
</comment>
<accession>A0A9D1NNC9</accession>
<evidence type="ECO:0000256" key="3">
    <source>
        <dbReference type="ARBA" id="ARBA00007592"/>
    </source>
</evidence>
<dbReference type="NCBIfam" id="TIGR00674">
    <property type="entry name" value="dapA"/>
    <property type="match status" value="1"/>
</dbReference>
<dbReference type="GO" id="GO:0009089">
    <property type="term" value="P:lysine biosynthetic process via diaminopimelate"/>
    <property type="evidence" value="ECO:0007669"/>
    <property type="project" value="UniProtKB-UniRule"/>
</dbReference>
<evidence type="ECO:0000256" key="2">
    <source>
        <dbReference type="ARBA" id="ARBA00005120"/>
    </source>
</evidence>
<dbReference type="InterPro" id="IPR005263">
    <property type="entry name" value="DapA"/>
</dbReference>
<dbReference type="GO" id="GO:0019877">
    <property type="term" value="P:diaminopimelate biosynthetic process"/>
    <property type="evidence" value="ECO:0007669"/>
    <property type="project" value="UniProtKB-UniRule"/>
</dbReference>
<dbReference type="InterPro" id="IPR002220">
    <property type="entry name" value="DapA-like"/>
</dbReference>
<comment type="catalytic activity">
    <reaction evidence="11 12">
        <text>L-aspartate 4-semialdehyde + pyruvate = (2S,4S)-4-hydroxy-2,3,4,5-tetrahydrodipicolinate + H2O + H(+)</text>
        <dbReference type="Rhea" id="RHEA:34171"/>
        <dbReference type="ChEBI" id="CHEBI:15361"/>
        <dbReference type="ChEBI" id="CHEBI:15377"/>
        <dbReference type="ChEBI" id="CHEBI:15378"/>
        <dbReference type="ChEBI" id="CHEBI:67139"/>
        <dbReference type="ChEBI" id="CHEBI:537519"/>
        <dbReference type="EC" id="4.3.3.7"/>
    </reaction>
</comment>
<dbReference type="Gene3D" id="3.20.20.70">
    <property type="entry name" value="Aldolase class I"/>
    <property type="match status" value="1"/>
</dbReference>
<evidence type="ECO:0000256" key="13">
    <source>
        <dbReference type="PIRNR" id="PIRNR001365"/>
    </source>
</evidence>
<evidence type="ECO:0000256" key="9">
    <source>
        <dbReference type="ARBA" id="ARBA00023239"/>
    </source>
</evidence>
<feature type="binding site" evidence="12 15">
    <location>
        <position position="47"/>
    </location>
    <ligand>
        <name>pyruvate</name>
        <dbReference type="ChEBI" id="CHEBI:15361"/>
    </ligand>
</feature>
<comment type="pathway">
    <text evidence="2 12">Amino-acid biosynthesis; L-lysine biosynthesis via DAP pathway; (S)-tetrahydrodipicolinate from L-aspartate: step 3/4.</text>
</comment>
<dbReference type="InterPro" id="IPR020625">
    <property type="entry name" value="Schiff_base-form_aldolases_AS"/>
</dbReference>
<dbReference type="CDD" id="cd00950">
    <property type="entry name" value="DHDPS"/>
    <property type="match status" value="1"/>
</dbReference>
<dbReference type="PROSITE" id="PS00666">
    <property type="entry name" value="DHDPS_2"/>
    <property type="match status" value="1"/>
</dbReference>
<dbReference type="SMART" id="SM01130">
    <property type="entry name" value="DHDPS"/>
    <property type="match status" value="1"/>
</dbReference>
<keyword evidence="9 12" id="KW-0456">Lyase</keyword>
<feature type="active site" description="Proton donor/acceptor" evidence="12 14">
    <location>
        <position position="134"/>
    </location>
</feature>
<name>A0A9D1NNC9_9BACT</name>
<feature type="binding site" evidence="12 15">
    <location>
        <position position="203"/>
    </location>
    <ligand>
        <name>pyruvate</name>
        <dbReference type="ChEBI" id="CHEBI:15361"/>
    </ligand>
</feature>
<keyword evidence="10 12" id="KW-0704">Schiff base</keyword>
<evidence type="ECO:0000256" key="4">
    <source>
        <dbReference type="ARBA" id="ARBA00012086"/>
    </source>
</evidence>
<comment type="function">
    <text evidence="1 12">Catalyzes the condensation of (S)-aspartate-beta-semialdehyde [(S)-ASA] and pyruvate to 4-hydroxy-tetrahydrodipicolinate (HTPA).</text>
</comment>
<reference evidence="16" key="1">
    <citation type="submission" date="2020-10" db="EMBL/GenBank/DDBJ databases">
        <authorList>
            <person name="Gilroy R."/>
        </authorList>
    </citation>
    <scope>NUCLEOTIDE SEQUENCE</scope>
    <source>
        <strain evidence="16">35461</strain>
    </source>
</reference>
<reference evidence="16" key="2">
    <citation type="journal article" date="2021" name="PeerJ">
        <title>Extensive microbial diversity within the chicken gut microbiome revealed by metagenomics and culture.</title>
        <authorList>
            <person name="Gilroy R."/>
            <person name="Ravi A."/>
            <person name="Getino M."/>
            <person name="Pursley I."/>
            <person name="Horton D.L."/>
            <person name="Alikhan N.F."/>
            <person name="Baker D."/>
            <person name="Gharbi K."/>
            <person name="Hall N."/>
            <person name="Watson M."/>
            <person name="Adriaenssens E.M."/>
            <person name="Foster-Nyarko E."/>
            <person name="Jarju S."/>
            <person name="Secka A."/>
            <person name="Antonio M."/>
            <person name="Oren A."/>
            <person name="Chaudhuri R.R."/>
            <person name="La Ragione R."/>
            <person name="Hildebrand F."/>
            <person name="Pallen M.J."/>
        </authorList>
    </citation>
    <scope>NUCLEOTIDE SEQUENCE</scope>
    <source>
        <strain evidence="16">35461</strain>
    </source>
</reference>
<keyword evidence="7 12" id="KW-0220">Diaminopimelate biosynthesis</keyword>
<dbReference type="PANTHER" id="PTHR12128">
    <property type="entry name" value="DIHYDRODIPICOLINATE SYNTHASE"/>
    <property type="match status" value="1"/>
</dbReference>
<keyword evidence="5 12" id="KW-0963">Cytoplasm</keyword>
<protein>
    <recommendedName>
        <fullName evidence="4 12">4-hydroxy-tetrahydrodipicolinate synthase</fullName>
        <shortName evidence="12">HTPA synthase</shortName>
        <ecNumber evidence="4 12">4.3.3.7</ecNumber>
    </recommendedName>
</protein>
<keyword evidence="8 12" id="KW-0457">Lysine biosynthesis</keyword>
<dbReference type="EC" id="4.3.3.7" evidence="4 12"/>
<dbReference type="Pfam" id="PF00701">
    <property type="entry name" value="DHDPS"/>
    <property type="match status" value="1"/>
</dbReference>
<organism evidence="16 17">
    <name type="scientific">Candidatus Spyradenecus faecavium</name>
    <dbReference type="NCBI Taxonomy" id="2840947"/>
    <lineage>
        <taxon>Bacteria</taxon>
        <taxon>Pseudomonadati</taxon>
        <taxon>Lentisphaerota</taxon>
        <taxon>Lentisphaeria</taxon>
        <taxon>Lentisphaerales</taxon>
        <taxon>Lentisphaeraceae</taxon>
        <taxon>Lentisphaeraceae incertae sedis</taxon>
        <taxon>Candidatus Spyradenecus</taxon>
    </lineage>
</organism>
<dbReference type="InterPro" id="IPR013785">
    <property type="entry name" value="Aldolase_TIM"/>
</dbReference>
<feature type="site" description="Part of a proton relay during catalysis" evidence="12">
    <location>
        <position position="46"/>
    </location>
</feature>
<evidence type="ECO:0000313" key="16">
    <source>
        <dbReference type="EMBL" id="HIV09318.1"/>
    </source>
</evidence>
<gene>
    <name evidence="12" type="primary">dapA</name>
    <name evidence="16" type="ORF">IAC79_04310</name>
</gene>